<sequence>MEPHIIEMIDWVVVMLMMKVMLQDNWNRMEEGQGEGQVEGQVEGQAEVDSDVTEQIEHVEENEAHNVEEAEVHDVEEAEVHDVLDFELKDVEEDKDEDVDEDEDVDDVEDEHVEEDEDKDVDKSVSEESLVDVTIQCDIGTSKGNVREEEPCTLVGECSRTTDNDSIHDVSGLSDIEWVSDELDSGPDSDEDDDSIPKTLFPTFSMPKSLGEYKWEVGTYFLEKREFTKAIRTYELSNGRNLKFIKNDRKRVSVKCLGGNGKCKRQRMEKIAKENPNMKVMDIRDKVSRKWNVGISRNMAFRERAMAKDNVEGSFKEQFRRIYDYGHELLRTNTGSTVKIKACKDSFISSKPIIGLDECFLKGKYGGKLLTTVQNKDSWTWFLELLIQDLGGEAICASCTFISDQQKGLLPVIQDLLPGVEQRFCVRHLYSYFRKKYPGKDLKRLISRFTPTSQCDTLVNNMCEGFNSLLVHSRSKPIITMLQEIRVYIMKRWATNRTKMALYQGYVCPKVLNKFQKESWLTRYWLPR</sequence>
<evidence type="ECO:0000313" key="3">
    <source>
        <dbReference type="EMBL" id="WVY96917.1"/>
    </source>
</evidence>
<feature type="region of interest" description="Disordered" evidence="1">
    <location>
        <begin position="88"/>
        <end position="126"/>
    </location>
</feature>
<dbReference type="Proteomes" id="UP001374535">
    <property type="component" value="Chromosome 9"/>
</dbReference>
<dbReference type="AlphaFoldDB" id="A0AAQ3MT74"/>
<feature type="region of interest" description="Disordered" evidence="1">
    <location>
        <begin position="180"/>
        <end position="200"/>
    </location>
</feature>
<keyword evidence="4" id="KW-1185">Reference proteome</keyword>
<accession>A0AAQ3MT74</accession>
<evidence type="ECO:0000256" key="1">
    <source>
        <dbReference type="SAM" id="MobiDB-lite"/>
    </source>
</evidence>
<dbReference type="PANTHER" id="PTHR31973:SF187">
    <property type="entry name" value="MUTATOR TRANSPOSASE MUDRA PROTEIN"/>
    <property type="match status" value="1"/>
</dbReference>
<feature type="compositionally biased region" description="Acidic residues" evidence="1">
    <location>
        <begin position="180"/>
        <end position="194"/>
    </location>
</feature>
<dbReference type="PANTHER" id="PTHR31973">
    <property type="entry name" value="POLYPROTEIN, PUTATIVE-RELATED"/>
    <property type="match status" value="1"/>
</dbReference>
<name>A0AAQ3MT74_VIGMU</name>
<protein>
    <recommendedName>
        <fullName evidence="2">Transposase MuDR plant domain-containing protein</fullName>
    </recommendedName>
</protein>
<feature type="domain" description="Transposase MuDR plant" evidence="2">
    <location>
        <begin position="213"/>
        <end position="260"/>
    </location>
</feature>
<dbReference type="EMBL" id="CP144692">
    <property type="protein sequence ID" value="WVY96917.1"/>
    <property type="molecule type" value="Genomic_DNA"/>
</dbReference>
<dbReference type="InterPro" id="IPR004332">
    <property type="entry name" value="Transposase_MuDR"/>
</dbReference>
<feature type="compositionally biased region" description="Acidic residues" evidence="1">
    <location>
        <begin position="90"/>
        <end position="119"/>
    </location>
</feature>
<gene>
    <name evidence="3" type="ORF">V8G54_029068</name>
</gene>
<evidence type="ECO:0000313" key="4">
    <source>
        <dbReference type="Proteomes" id="UP001374535"/>
    </source>
</evidence>
<organism evidence="3 4">
    <name type="scientific">Vigna mungo</name>
    <name type="common">Black gram</name>
    <name type="synonym">Phaseolus mungo</name>
    <dbReference type="NCBI Taxonomy" id="3915"/>
    <lineage>
        <taxon>Eukaryota</taxon>
        <taxon>Viridiplantae</taxon>
        <taxon>Streptophyta</taxon>
        <taxon>Embryophyta</taxon>
        <taxon>Tracheophyta</taxon>
        <taxon>Spermatophyta</taxon>
        <taxon>Magnoliopsida</taxon>
        <taxon>eudicotyledons</taxon>
        <taxon>Gunneridae</taxon>
        <taxon>Pentapetalae</taxon>
        <taxon>rosids</taxon>
        <taxon>fabids</taxon>
        <taxon>Fabales</taxon>
        <taxon>Fabaceae</taxon>
        <taxon>Papilionoideae</taxon>
        <taxon>50 kb inversion clade</taxon>
        <taxon>NPAAA clade</taxon>
        <taxon>indigoferoid/millettioid clade</taxon>
        <taxon>Phaseoleae</taxon>
        <taxon>Vigna</taxon>
    </lineage>
</organism>
<reference evidence="3 4" key="1">
    <citation type="journal article" date="2023" name="Life. Sci Alliance">
        <title>Evolutionary insights into 3D genome organization and epigenetic landscape of Vigna mungo.</title>
        <authorList>
            <person name="Junaid A."/>
            <person name="Singh B."/>
            <person name="Bhatia S."/>
        </authorList>
    </citation>
    <scope>NUCLEOTIDE SEQUENCE [LARGE SCALE GENOMIC DNA]</scope>
    <source>
        <strain evidence="3">Urdbean</strain>
    </source>
</reference>
<proteinExistence type="predicted"/>
<evidence type="ECO:0000259" key="2">
    <source>
        <dbReference type="Pfam" id="PF03108"/>
    </source>
</evidence>
<dbReference type="Pfam" id="PF03108">
    <property type="entry name" value="DBD_Tnp_Mut"/>
    <property type="match status" value="1"/>
</dbReference>